<reference evidence="2" key="1">
    <citation type="submission" date="2015-07" db="EMBL/GenBank/DDBJ databases">
        <authorList>
            <person name="Rodrigo-Torres Lidia"/>
            <person name="Arahal R.David."/>
        </authorList>
    </citation>
    <scope>NUCLEOTIDE SEQUENCE [LARGE SCALE GENOMIC DNA]</scope>
    <source>
        <strain evidence="2">CECT 5112</strain>
    </source>
</reference>
<dbReference type="EMBL" id="CXWD01000004">
    <property type="protein sequence ID" value="CTQ67154.1"/>
    <property type="molecule type" value="Genomic_DNA"/>
</dbReference>
<evidence type="ECO:0000313" key="1">
    <source>
        <dbReference type="EMBL" id="CTQ67154.1"/>
    </source>
</evidence>
<dbReference type="Proteomes" id="UP000053235">
    <property type="component" value="Unassembled WGS sequence"/>
</dbReference>
<protein>
    <submittedName>
        <fullName evidence="1">Uncharacterized protein</fullName>
    </submittedName>
</protein>
<accession>A0A0M7A024</accession>
<keyword evidence="2" id="KW-1185">Reference proteome</keyword>
<dbReference type="AlphaFoldDB" id="A0A0M7A024"/>
<name>A0A0M7A024_9HYPH</name>
<evidence type="ECO:0000313" key="2">
    <source>
        <dbReference type="Proteomes" id="UP000053235"/>
    </source>
</evidence>
<proteinExistence type="predicted"/>
<organism evidence="1 2">
    <name type="scientific">Roseibium alexandrii</name>
    <dbReference type="NCBI Taxonomy" id="388408"/>
    <lineage>
        <taxon>Bacteria</taxon>
        <taxon>Pseudomonadati</taxon>
        <taxon>Pseudomonadota</taxon>
        <taxon>Alphaproteobacteria</taxon>
        <taxon>Hyphomicrobiales</taxon>
        <taxon>Stappiaceae</taxon>
        <taxon>Roseibium</taxon>
    </lineage>
</organism>
<sequence length="51" mass="5675">MACSPCKKRQQMLRNAYQRGGVKGAIKQLSAVARDVVKKPPHIRARTVRNG</sequence>
<gene>
    <name evidence="1" type="ORF">LAX5112_01237</name>
</gene>